<dbReference type="HOGENOM" id="CLU_019611_0_0_1"/>
<dbReference type="OrthoDB" id="666364at2759"/>
<reference evidence="5" key="1">
    <citation type="journal article" date="2012" name="MBio">
        <title>Comparative genome analysis of Trichophyton rubrum and related dermatophytes reveals candidate genes involved in infection.</title>
        <authorList>
            <person name="Martinez D.A."/>
            <person name="Oliver B.G."/>
            <person name="Graeser Y."/>
            <person name="Goldberg J.M."/>
            <person name="Li W."/>
            <person name="Martinez-Rossi N.M."/>
            <person name="Monod M."/>
            <person name="Shelest E."/>
            <person name="Barton R.C."/>
            <person name="Birch E."/>
            <person name="Brakhage A.A."/>
            <person name="Chen Z."/>
            <person name="Gurr S.J."/>
            <person name="Heiman D."/>
            <person name="Heitman J."/>
            <person name="Kosti I."/>
            <person name="Rossi A."/>
            <person name="Saif S."/>
            <person name="Samalova M."/>
            <person name="Saunders C.W."/>
            <person name="Shea T."/>
            <person name="Summerbell R.C."/>
            <person name="Xu J."/>
            <person name="Young S."/>
            <person name="Zeng Q."/>
            <person name="Birren B.W."/>
            <person name="Cuomo C.A."/>
            <person name="White T.C."/>
        </authorList>
    </citation>
    <scope>NUCLEOTIDE SEQUENCE [LARGE SCALE GENOMIC DNA]</scope>
    <source>
        <strain evidence="5">ATCC MYA-4605 / CBS 113480</strain>
    </source>
</reference>
<accession>C5FI84</accession>
<keyword evidence="1" id="KW-0143">Chaperone</keyword>
<protein>
    <submittedName>
        <fullName evidence="4">DnaJ domain-containing protein</fullName>
    </submittedName>
</protein>
<dbReference type="GO" id="GO:0042407">
    <property type="term" value="P:cristae formation"/>
    <property type="evidence" value="ECO:0007669"/>
    <property type="project" value="TreeGrafter"/>
</dbReference>
<dbReference type="PROSITE" id="PS50076">
    <property type="entry name" value="DNAJ_2"/>
    <property type="match status" value="1"/>
</dbReference>
<dbReference type="EMBL" id="DS995702">
    <property type="protein sequence ID" value="EEQ29064.1"/>
    <property type="molecule type" value="Genomic_DNA"/>
</dbReference>
<dbReference type="VEuPathDB" id="FungiDB:MCYG_01883"/>
<feature type="compositionally biased region" description="Basic and acidic residues" evidence="2">
    <location>
        <begin position="461"/>
        <end position="472"/>
    </location>
</feature>
<dbReference type="Gene3D" id="1.10.287.110">
    <property type="entry name" value="DnaJ domain"/>
    <property type="match status" value="1"/>
</dbReference>
<dbReference type="SMART" id="SM00271">
    <property type="entry name" value="DnaJ"/>
    <property type="match status" value="1"/>
</dbReference>
<dbReference type="eggNOG" id="KOG0714">
    <property type="taxonomic scope" value="Eukaryota"/>
</dbReference>
<dbReference type="Pfam" id="PF00226">
    <property type="entry name" value="DnaJ"/>
    <property type="match status" value="1"/>
</dbReference>
<dbReference type="GeneID" id="9229000"/>
<feature type="region of interest" description="Disordered" evidence="2">
    <location>
        <begin position="210"/>
        <end position="245"/>
    </location>
</feature>
<dbReference type="InterPro" id="IPR036869">
    <property type="entry name" value="J_dom_sf"/>
</dbReference>
<dbReference type="PRINTS" id="PR00625">
    <property type="entry name" value="JDOMAIN"/>
</dbReference>
<dbReference type="STRING" id="554155.C5FI84"/>
<dbReference type="InterPro" id="IPR024586">
    <property type="entry name" value="DnaJ-like_C11_C"/>
</dbReference>
<dbReference type="AlphaFoldDB" id="C5FI84"/>
<gene>
    <name evidence="4" type="ORF">MCYG_01883</name>
</gene>
<keyword evidence="5" id="KW-1185">Reference proteome</keyword>
<feature type="compositionally biased region" description="Acidic residues" evidence="2">
    <location>
        <begin position="219"/>
        <end position="230"/>
    </location>
</feature>
<dbReference type="InterPro" id="IPR001623">
    <property type="entry name" value="DnaJ_domain"/>
</dbReference>
<sequence>MAAHMADNGAEGPQALPDDEDMVQEYDLLSSYTDTTDYYSLLALSRDPPPTDAAIRSAYRTLTLSFHPDKQPSHLQEAARNHFGKIQTAYETLIDPKKRVVYDLMGEEGVRKQWGMTGLLGAFGEAERMQVGVKTMDEAQFRRWFVRKMKDKERSVLEDLISSKVEMQVGFDATNMFSKETEDSINIEMPDMKPSHFAIGFKFKTPFPSIPGFKSSSSQDEEDDNDDDENGSNRKRNDIMDEDKENMQLVIQASTGGELHRMKRVFTLLDEETNEERDIEQELPHNLAVNSFSLGAHVQHVVQSHDTKDTPLNRLLFPFLGDSSVKVGASLLPAPSLTLSLRKLLAPVPGTYPFQLTLSTVVSHSPLFMPPPLHVSVQRQIGDGKLMFCNWSSGIITWPSFIASFFESIAKALYDETEAVILAAESSKFELGLNILPKRFTRRAQPASRAQNLDEEDEAAENSRRAQKMEQSETRQNWGIILHSSPGIINLSLNYGRNLFTSEPEEPALSQWSYEGYTPRKEIINSPPVRLEIATTVSLDLSTSWMISGVRKFGNFTHMGLSIGIQGGRGLVCAITWNRLGQTLKFPIAICPMEVVDADIASLAVIVPWLTYSIMEFGYWRPRQRRKQKKAIARQQRRVQRLLAKRKADSLEAIELMKEHISRRQDVEEQRGGLVILHAEYGYIPPHSALRISRTDPKADEKMVDVTIPVAALVDQGQLSIPRSIVKGEILGFSDPAPFLPKTLRIQYIFGWKKHSVEIADGEDVICPMQSHLE</sequence>
<dbReference type="Pfam" id="PF11875">
    <property type="entry name" value="DnaJ-like_C11_C"/>
    <property type="match status" value="1"/>
</dbReference>
<evidence type="ECO:0000256" key="2">
    <source>
        <dbReference type="SAM" id="MobiDB-lite"/>
    </source>
</evidence>
<name>C5FI84_ARTOC</name>
<evidence type="ECO:0000256" key="1">
    <source>
        <dbReference type="ARBA" id="ARBA00023186"/>
    </source>
</evidence>
<dbReference type="SUPFAM" id="SSF46565">
    <property type="entry name" value="Chaperone J-domain"/>
    <property type="match status" value="1"/>
</dbReference>
<dbReference type="GO" id="GO:0005739">
    <property type="term" value="C:mitochondrion"/>
    <property type="evidence" value="ECO:0007669"/>
    <property type="project" value="GOC"/>
</dbReference>
<proteinExistence type="predicted"/>
<evidence type="ECO:0000313" key="4">
    <source>
        <dbReference type="EMBL" id="EEQ29064.1"/>
    </source>
</evidence>
<dbReference type="PANTHER" id="PTHR44157:SF1">
    <property type="entry name" value="DNAJ HOMOLOG SUBFAMILY C MEMBER 11"/>
    <property type="match status" value="1"/>
</dbReference>
<feature type="region of interest" description="Disordered" evidence="2">
    <location>
        <begin position="446"/>
        <end position="472"/>
    </location>
</feature>
<dbReference type="CDD" id="cd06257">
    <property type="entry name" value="DnaJ"/>
    <property type="match status" value="1"/>
</dbReference>
<feature type="domain" description="J" evidence="3">
    <location>
        <begin position="37"/>
        <end position="106"/>
    </location>
</feature>
<feature type="region of interest" description="Disordered" evidence="2">
    <location>
        <begin position="1"/>
        <end position="20"/>
    </location>
</feature>
<organism evidence="4 5">
    <name type="scientific">Arthroderma otae (strain ATCC MYA-4605 / CBS 113480)</name>
    <name type="common">Microsporum canis</name>
    <dbReference type="NCBI Taxonomy" id="554155"/>
    <lineage>
        <taxon>Eukaryota</taxon>
        <taxon>Fungi</taxon>
        <taxon>Dikarya</taxon>
        <taxon>Ascomycota</taxon>
        <taxon>Pezizomycotina</taxon>
        <taxon>Eurotiomycetes</taxon>
        <taxon>Eurotiomycetidae</taxon>
        <taxon>Onygenales</taxon>
        <taxon>Arthrodermataceae</taxon>
        <taxon>Microsporum</taxon>
    </lineage>
</organism>
<dbReference type="OMA" id="IWYTYHG"/>
<dbReference type="Proteomes" id="UP000002035">
    <property type="component" value="Unassembled WGS sequence"/>
</dbReference>
<dbReference type="RefSeq" id="XP_002848949.1">
    <property type="nucleotide sequence ID" value="XM_002848903.1"/>
</dbReference>
<dbReference type="PANTHER" id="PTHR44157">
    <property type="entry name" value="DNAJ HOMOLOG SUBFAMILY C MEMBER 11"/>
    <property type="match status" value="1"/>
</dbReference>
<dbReference type="InterPro" id="IPR052243">
    <property type="entry name" value="Mito_inner_membrane_organizer"/>
</dbReference>
<evidence type="ECO:0000313" key="5">
    <source>
        <dbReference type="Proteomes" id="UP000002035"/>
    </source>
</evidence>
<dbReference type="eggNOG" id="KOG0718">
    <property type="taxonomic scope" value="Eukaryota"/>
</dbReference>
<evidence type="ECO:0000259" key="3">
    <source>
        <dbReference type="PROSITE" id="PS50076"/>
    </source>
</evidence>